<proteinExistence type="inferred from homology"/>
<name>A0A9P4SHG8_9PEZI</name>
<feature type="compositionally biased region" description="Polar residues" evidence="2">
    <location>
        <begin position="414"/>
        <end position="432"/>
    </location>
</feature>
<gene>
    <name evidence="3" type="ORF">M501DRAFT_359783</name>
</gene>
<accession>A0A9P4SHG8</accession>
<evidence type="ECO:0000256" key="2">
    <source>
        <dbReference type="SAM" id="MobiDB-lite"/>
    </source>
</evidence>
<protein>
    <submittedName>
        <fullName evidence="3">Actin-like ATPase domain-containing protein</fullName>
    </submittedName>
</protein>
<comment type="similarity">
    <text evidence="1">Belongs to the actin family.</text>
</comment>
<dbReference type="InterPro" id="IPR043129">
    <property type="entry name" value="ATPase_NBD"/>
</dbReference>
<organism evidence="3 4">
    <name type="scientific">Patellaria atrata CBS 101060</name>
    <dbReference type="NCBI Taxonomy" id="1346257"/>
    <lineage>
        <taxon>Eukaryota</taxon>
        <taxon>Fungi</taxon>
        <taxon>Dikarya</taxon>
        <taxon>Ascomycota</taxon>
        <taxon>Pezizomycotina</taxon>
        <taxon>Dothideomycetes</taxon>
        <taxon>Dothideomycetes incertae sedis</taxon>
        <taxon>Patellariales</taxon>
        <taxon>Patellariaceae</taxon>
        <taxon>Patellaria</taxon>
    </lineage>
</organism>
<evidence type="ECO:0000256" key="1">
    <source>
        <dbReference type="RuleBase" id="RU000487"/>
    </source>
</evidence>
<dbReference type="SUPFAM" id="SSF53067">
    <property type="entry name" value="Actin-like ATPase domain"/>
    <property type="match status" value="2"/>
</dbReference>
<reference evidence="3" key="1">
    <citation type="journal article" date="2020" name="Stud. Mycol.">
        <title>101 Dothideomycetes genomes: a test case for predicting lifestyles and emergence of pathogens.</title>
        <authorList>
            <person name="Haridas S."/>
            <person name="Albert R."/>
            <person name="Binder M."/>
            <person name="Bloem J."/>
            <person name="Labutti K."/>
            <person name="Salamov A."/>
            <person name="Andreopoulos B."/>
            <person name="Baker S."/>
            <person name="Barry K."/>
            <person name="Bills G."/>
            <person name="Bluhm B."/>
            <person name="Cannon C."/>
            <person name="Castanera R."/>
            <person name="Culley D."/>
            <person name="Daum C."/>
            <person name="Ezra D."/>
            <person name="Gonzalez J."/>
            <person name="Henrissat B."/>
            <person name="Kuo A."/>
            <person name="Liang C."/>
            <person name="Lipzen A."/>
            <person name="Lutzoni F."/>
            <person name="Magnuson J."/>
            <person name="Mondo S."/>
            <person name="Nolan M."/>
            <person name="Ohm R."/>
            <person name="Pangilinan J."/>
            <person name="Park H.-J."/>
            <person name="Ramirez L."/>
            <person name="Alfaro M."/>
            <person name="Sun H."/>
            <person name="Tritt A."/>
            <person name="Yoshinaga Y."/>
            <person name="Zwiers L.-H."/>
            <person name="Turgeon B."/>
            <person name="Goodwin S."/>
            <person name="Spatafora J."/>
            <person name="Crous P."/>
            <person name="Grigoriev I."/>
        </authorList>
    </citation>
    <scope>NUCLEOTIDE SEQUENCE</scope>
    <source>
        <strain evidence="3">CBS 101060</strain>
    </source>
</reference>
<dbReference type="PANTHER" id="PTHR11937">
    <property type="entry name" value="ACTIN"/>
    <property type="match status" value="1"/>
</dbReference>
<keyword evidence="4" id="KW-1185">Reference proteome</keyword>
<dbReference type="Proteomes" id="UP000799429">
    <property type="component" value="Unassembled WGS sequence"/>
</dbReference>
<dbReference type="InterPro" id="IPR004000">
    <property type="entry name" value="Actin"/>
</dbReference>
<dbReference type="EMBL" id="MU006090">
    <property type="protein sequence ID" value="KAF2841897.1"/>
    <property type="molecule type" value="Genomic_DNA"/>
</dbReference>
<feature type="compositionally biased region" description="Low complexity" evidence="2">
    <location>
        <begin position="38"/>
        <end position="50"/>
    </location>
</feature>
<dbReference type="Gene3D" id="3.90.640.10">
    <property type="entry name" value="Actin, Chain A, domain 4"/>
    <property type="match status" value="1"/>
</dbReference>
<feature type="region of interest" description="Disordered" evidence="2">
    <location>
        <begin position="409"/>
        <end position="462"/>
    </location>
</feature>
<comment type="caution">
    <text evidence="3">The sequence shown here is derived from an EMBL/GenBank/DDBJ whole genome shotgun (WGS) entry which is preliminary data.</text>
</comment>
<sequence length="567" mass="62691">MTTPAGTEARRLPSARIRPGISQSSAHPPSPHTPILQRSLSSLTGSPSGSFRSEDDLIVVLDIGHRFMRAGFAGESAPRCTLNFGPEEQRRVGDYRQWQLEYVKHRRKRKRGQGWGEEYELWRMDLRDVDLGLVEDKIERALREAYSKYFLLPDSKARRITLALPPLIPRPLLSTILNSIFTNTQAPSISLLSTPIVAAVAGGLRSALVVDIGWRETTATAIFEYREVHQERSVRATRLLNEEMSKLLNLECAKWKMLNEASPDDTDEEIGFEEAEEVLTRLGWCHSREQAQNLDIANSSSDSLINIPLPKSSLELLLPFSRLADPADIALFARDMSSVAIDDHDRPLDLLIYSTLLSLPIDVRKTCMSRIVITGGGANLPGVKRRLLQELEYLIHSRGWDPVKNYGTAKEDAQQTSNKPILSGPRTQSSQDLDALSPLRNSLSPTEETVPAQKEEPQAPTNPALIEPEADAILEKITTKSTKGNPPELNGVVRGVESLGAWAGASIVTNLRIRGIVEIERDKFLSHGLGGATREKDISVVPQRQSLGPGVRPGAGDRNSWTLGVWA</sequence>
<dbReference type="AlphaFoldDB" id="A0A9P4SHG8"/>
<evidence type="ECO:0000313" key="4">
    <source>
        <dbReference type="Proteomes" id="UP000799429"/>
    </source>
</evidence>
<dbReference type="OrthoDB" id="337660at2759"/>
<dbReference type="SMART" id="SM00268">
    <property type="entry name" value="ACTIN"/>
    <property type="match status" value="1"/>
</dbReference>
<dbReference type="Gene3D" id="3.30.420.40">
    <property type="match status" value="2"/>
</dbReference>
<feature type="region of interest" description="Disordered" evidence="2">
    <location>
        <begin position="1"/>
        <end position="50"/>
    </location>
</feature>
<dbReference type="Pfam" id="PF00022">
    <property type="entry name" value="Actin"/>
    <property type="match status" value="1"/>
</dbReference>
<evidence type="ECO:0000313" key="3">
    <source>
        <dbReference type="EMBL" id="KAF2841897.1"/>
    </source>
</evidence>